<reference evidence="2 3" key="1">
    <citation type="submission" date="2017-07" db="EMBL/GenBank/DDBJ databases">
        <title>A draft genome sequence of Komagataeibacter oboediens LMG 18849.</title>
        <authorList>
            <person name="Skraban J."/>
            <person name="Cleenwerck I."/>
            <person name="Vandamme P."/>
            <person name="Trcek J."/>
        </authorList>
    </citation>
    <scope>NUCLEOTIDE SEQUENCE [LARGE SCALE GENOMIC DNA]</scope>
    <source>
        <strain evidence="2 3">LMG 18849</strain>
    </source>
</reference>
<dbReference type="EMBL" id="NKTX01000009">
    <property type="protein sequence ID" value="PYD82448.1"/>
    <property type="molecule type" value="Genomic_DNA"/>
</dbReference>
<dbReference type="AlphaFoldDB" id="A0A318QXV9"/>
<feature type="region of interest" description="Disordered" evidence="1">
    <location>
        <begin position="1"/>
        <end position="20"/>
    </location>
</feature>
<accession>A0A318QXV9</accession>
<organism evidence="2 3">
    <name type="scientific">Komagataeibacter oboediens</name>
    <dbReference type="NCBI Taxonomy" id="65958"/>
    <lineage>
        <taxon>Bacteria</taxon>
        <taxon>Pseudomonadati</taxon>
        <taxon>Pseudomonadota</taxon>
        <taxon>Alphaproteobacteria</taxon>
        <taxon>Acetobacterales</taxon>
        <taxon>Acetobacteraceae</taxon>
        <taxon>Komagataeibacter</taxon>
    </lineage>
</organism>
<sequence length="111" mass="11825">MLSRCGQIGRKPGRPLQPSMDGSEAGLFGLILFSCMIGPDGVLSMLQIRLACEHAVADGVGCTAHQIKAVGGWSTLKEVERYTRAANQASLARSAIASIKVRNAVQDREEV</sequence>
<name>A0A318QXV9_9PROT</name>
<evidence type="ECO:0000313" key="2">
    <source>
        <dbReference type="EMBL" id="PYD82448.1"/>
    </source>
</evidence>
<dbReference type="Proteomes" id="UP000247417">
    <property type="component" value="Unassembled WGS sequence"/>
</dbReference>
<dbReference type="PROSITE" id="PS51257">
    <property type="entry name" value="PROKAR_LIPOPROTEIN"/>
    <property type="match status" value="1"/>
</dbReference>
<gene>
    <name evidence="2" type="ORF">CFR80_06720</name>
</gene>
<evidence type="ECO:0000313" key="3">
    <source>
        <dbReference type="Proteomes" id="UP000247417"/>
    </source>
</evidence>
<evidence type="ECO:0008006" key="4">
    <source>
        <dbReference type="Google" id="ProtNLM"/>
    </source>
</evidence>
<evidence type="ECO:0000256" key="1">
    <source>
        <dbReference type="SAM" id="MobiDB-lite"/>
    </source>
</evidence>
<protein>
    <recommendedName>
        <fullName evidence="4">Tyr recombinase domain-containing protein</fullName>
    </recommendedName>
</protein>
<proteinExistence type="predicted"/>
<comment type="caution">
    <text evidence="2">The sequence shown here is derived from an EMBL/GenBank/DDBJ whole genome shotgun (WGS) entry which is preliminary data.</text>
</comment>